<dbReference type="AlphaFoldDB" id="A0A9D2H1Y8"/>
<keyword evidence="2" id="KW-0285">Flavoprotein</keyword>
<feature type="domain" description="RsdA/BaiN/AoA(So)-like insert" evidence="5">
    <location>
        <begin position="188"/>
        <end position="323"/>
    </location>
</feature>
<evidence type="ECO:0000313" key="7">
    <source>
        <dbReference type="Proteomes" id="UP000824221"/>
    </source>
</evidence>
<dbReference type="Pfam" id="PF22780">
    <property type="entry name" value="HI0933_like_1st"/>
    <property type="match status" value="1"/>
</dbReference>
<gene>
    <name evidence="6" type="ORF">H9797_02480</name>
</gene>
<evidence type="ECO:0000256" key="2">
    <source>
        <dbReference type="ARBA" id="ARBA00022630"/>
    </source>
</evidence>
<dbReference type="InterPro" id="IPR057661">
    <property type="entry name" value="RsdA/BaiN/AoA(So)_Rossmann"/>
</dbReference>
<dbReference type="PANTHER" id="PTHR42887:SF2">
    <property type="entry name" value="OS12G0638800 PROTEIN"/>
    <property type="match status" value="1"/>
</dbReference>
<accession>A0A9D2H1Y8</accession>
<dbReference type="SUPFAM" id="SSF51905">
    <property type="entry name" value="FAD/NAD(P)-binding domain"/>
    <property type="match status" value="1"/>
</dbReference>
<reference evidence="6" key="1">
    <citation type="journal article" date="2021" name="PeerJ">
        <title>Extensive microbial diversity within the chicken gut microbiome revealed by metagenomics and culture.</title>
        <authorList>
            <person name="Gilroy R."/>
            <person name="Ravi A."/>
            <person name="Getino M."/>
            <person name="Pursley I."/>
            <person name="Horton D.L."/>
            <person name="Alikhan N.F."/>
            <person name="Baker D."/>
            <person name="Gharbi K."/>
            <person name="Hall N."/>
            <person name="Watson M."/>
            <person name="Adriaenssens E.M."/>
            <person name="Foster-Nyarko E."/>
            <person name="Jarju S."/>
            <person name="Secka A."/>
            <person name="Antonio M."/>
            <person name="Oren A."/>
            <person name="Chaudhuri R.R."/>
            <person name="La Ragione R."/>
            <person name="Hildebrand F."/>
            <person name="Pallen M.J."/>
        </authorList>
    </citation>
    <scope>NUCLEOTIDE SEQUENCE</scope>
    <source>
        <strain evidence="6">CHK156-179</strain>
    </source>
</reference>
<dbReference type="Gene3D" id="2.40.30.10">
    <property type="entry name" value="Translation factors"/>
    <property type="match status" value="1"/>
</dbReference>
<proteinExistence type="predicted"/>
<dbReference type="PANTHER" id="PTHR42887">
    <property type="entry name" value="OS12G0638800 PROTEIN"/>
    <property type="match status" value="1"/>
</dbReference>
<name>A0A9D2H1Y8_9FIRM</name>
<organism evidence="6 7">
    <name type="scientific">Candidatus Gallimonas gallistercoris</name>
    <dbReference type="NCBI Taxonomy" id="2838602"/>
    <lineage>
        <taxon>Bacteria</taxon>
        <taxon>Bacillati</taxon>
        <taxon>Bacillota</taxon>
        <taxon>Clostridia</taxon>
        <taxon>Candidatus Gallimonas</taxon>
    </lineage>
</organism>
<evidence type="ECO:0000259" key="5">
    <source>
        <dbReference type="Pfam" id="PF22780"/>
    </source>
</evidence>
<dbReference type="PRINTS" id="PR00411">
    <property type="entry name" value="PNDRDTASEI"/>
</dbReference>
<evidence type="ECO:0000259" key="4">
    <source>
        <dbReference type="Pfam" id="PF03486"/>
    </source>
</evidence>
<dbReference type="Gene3D" id="1.10.8.260">
    <property type="entry name" value="HI0933 insert domain-like"/>
    <property type="match status" value="1"/>
</dbReference>
<dbReference type="InterPro" id="IPR036188">
    <property type="entry name" value="FAD/NAD-bd_sf"/>
</dbReference>
<reference evidence="6" key="2">
    <citation type="submission" date="2021-04" db="EMBL/GenBank/DDBJ databases">
        <authorList>
            <person name="Gilroy R."/>
        </authorList>
    </citation>
    <scope>NUCLEOTIDE SEQUENCE</scope>
    <source>
        <strain evidence="6">CHK156-179</strain>
    </source>
</reference>
<comment type="cofactor">
    <cofactor evidence="1">
        <name>FAD</name>
        <dbReference type="ChEBI" id="CHEBI:57692"/>
    </cofactor>
</comment>
<protein>
    <submittedName>
        <fullName evidence="6">Aminoacetone oxidase family FAD-binding enzyme</fullName>
    </submittedName>
</protein>
<evidence type="ECO:0000256" key="3">
    <source>
        <dbReference type="ARBA" id="ARBA00022827"/>
    </source>
</evidence>
<dbReference type="Pfam" id="PF03486">
    <property type="entry name" value="HI0933_like"/>
    <property type="match status" value="1"/>
</dbReference>
<keyword evidence="3" id="KW-0274">FAD</keyword>
<dbReference type="Proteomes" id="UP000824221">
    <property type="component" value="Unassembled WGS sequence"/>
</dbReference>
<dbReference type="InterPro" id="IPR023166">
    <property type="entry name" value="BaiN-like_dom_sf"/>
</dbReference>
<dbReference type="NCBIfam" id="TIGR00275">
    <property type="entry name" value="aminoacetone oxidase family FAD-binding enzyme"/>
    <property type="match status" value="1"/>
</dbReference>
<feature type="domain" description="RsdA/BaiN/AoA(So)-like Rossmann fold-like" evidence="4">
    <location>
        <begin position="3"/>
        <end position="376"/>
    </location>
</feature>
<sequence>MDHIAVIGGGAAGLLAAVRLLQAGKHITLFERGERLGRKLSATGNGQGNVTNLHMGAEHYHTDDPALLARALRRFGAEETIAFLETLGGVFLPDARGRVYPAGRQASAITDLFRRELSRLNTDIRLSSQVTSLKREKNGFALTTAAGCERFSAVLLAAGGCAAPNFGTDGSAFSLVRPLGHTVLPLSPVLVQLKCDANDVRGLKGIRIDAVLTVLRAGREICRVRGDVLFTESGLSGDATFRASSYAEAGDTVLLDLLPDVPKARILSALEKGEGADCLLCLVNNGLGRFLYKKSEGDKRRLAALLKGFPVTVKGTLGFAYAQATRGGVPLSEVTETLESRLAPNLFFAGEMLNVDGDCGGYNLQWAFTSAYLASEALLCL</sequence>
<evidence type="ECO:0000256" key="1">
    <source>
        <dbReference type="ARBA" id="ARBA00001974"/>
    </source>
</evidence>
<dbReference type="InterPro" id="IPR004792">
    <property type="entry name" value="BaiN-like"/>
</dbReference>
<dbReference type="Gene3D" id="3.50.50.60">
    <property type="entry name" value="FAD/NAD(P)-binding domain"/>
    <property type="match status" value="1"/>
</dbReference>
<dbReference type="SUPFAM" id="SSF160996">
    <property type="entry name" value="HI0933 insert domain-like"/>
    <property type="match status" value="1"/>
</dbReference>
<evidence type="ECO:0000313" key="6">
    <source>
        <dbReference type="EMBL" id="HJA02231.1"/>
    </source>
</evidence>
<comment type="caution">
    <text evidence="6">The sequence shown here is derived from an EMBL/GenBank/DDBJ whole genome shotgun (WGS) entry which is preliminary data.</text>
</comment>
<dbReference type="InterPro" id="IPR055178">
    <property type="entry name" value="RsdA/BaiN/AoA(So)-like_dom"/>
</dbReference>
<dbReference type="EMBL" id="DXAJ01000036">
    <property type="protein sequence ID" value="HJA02231.1"/>
    <property type="molecule type" value="Genomic_DNA"/>
</dbReference>